<dbReference type="PANTHER" id="PTHR11895:SF151">
    <property type="entry name" value="GLUTAMYL-TRNA(GLN) AMIDOTRANSFERASE SUBUNIT A"/>
    <property type="match status" value="1"/>
</dbReference>
<dbReference type="SUPFAM" id="SSF75304">
    <property type="entry name" value="Amidase signature (AS) enzymes"/>
    <property type="match status" value="1"/>
</dbReference>
<dbReference type="PANTHER" id="PTHR11895">
    <property type="entry name" value="TRANSAMIDASE"/>
    <property type="match status" value="1"/>
</dbReference>
<sequence>MNSLIFKLKKPTSEEIKKLYQGLLEVQDSNSYIRETLDFDRIQKQIKDISWSFSNPLLYSVYGLKDLISNTETQVTGGSKFLIGYTPPISATVYKILKKCGSINLVNTNLDEFGLGGTGLSGYAGEVRNPNDEERIIGGSSSGSAYLIAKGLVDFSIASDTGDSARFPASCTGIYGFKPSYGMISRYGFFPFCSQMDTPSIMASSLETIAAVFSEISVPDPKDLTTLRVSKFNYLKSLSKPFKKPIKIAVFKDLFPENLNSEATEVKESFSKLLKDLSKVDGIQVQVLDFNRDLLSLCSLIYSVVAWSESISNYANLTGLLFPFHKDPELSIFKKQNGQNYEEILLNNRKDLGDEFVFRQMMGMYFLDGENYEGLYLKSKKLISLINLEMEKLFKSYDLVLSPTTLSIPPLAKEVKRGYRPNAIQNILLLANFCSLPAISIPWIKVKDMPVGLHIMAAFKKDEFLLMAAKHLQQWTT</sequence>
<gene>
    <name evidence="2" type="primary">gatA</name>
    <name evidence="2" type="ORF">HF1_14880</name>
</gene>
<evidence type="ECO:0000313" key="3">
    <source>
        <dbReference type="Proteomes" id="UP000008637"/>
    </source>
</evidence>
<dbReference type="EC" id="6.3.5.6" evidence="2"/>
<dbReference type="HOGENOM" id="CLU_009600_7_6_14"/>
<dbReference type="OrthoDB" id="9811471at2"/>
<dbReference type="AlphaFoldDB" id="E8ZK25"/>
<protein>
    <submittedName>
        <fullName evidence="2">Aspartyl-tRNA / glutamyl-tRNA amidotransferase subunit A</fullName>
        <ecNumber evidence="2">6.3.5.6</ecNumber>
    </submittedName>
</protein>
<keyword evidence="3" id="KW-1185">Reference proteome</keyword>
<dbReference type="GO" id="GO:0050566">
    <property type="term" value="F:asparaginyl-tRNA synthase (glutamine-hydrolyzing) activity"/>
    <property type="evidence" value="ECO:0007669"/>
    <property type="project" value="UniProtKB-EC"/>
</dbReference>
<name>E8ZK25_MYCHL</name>
<evidence type="ECO:0000313" key="2">
    <source>
        <dbReference type="EMBL" id="CBY93496.1"/>
    </source>
</evidence>
<dbReference type="Proteomes" id="UP000008637">
    <property type="component" value="Chromosome"/>
</dbReference>
<organism evidence="2 3">
    <name type="scientific">Mycoplasma haemofelis (strain Langford 1)</name>
    <name type="common">Haemobartonella felis</name>
    <dbReference type="NCBI Taxonomy" id="941640"/>
    <lineage>
        <taxon>Bacteria</taxon>
        <taxon>Bacillati</taxon>
        <taxon>Mycoplasmatota</taxon>
        <taxon>Mollicutes</taxon>
        <taxon>Mycoplasmataceae</taxon>
        <taxon>Mycoplasma</taxon>
    </lineage>
</organism>
<keyword evidence="2" id="KW-0436">Ligase</keyword>
<reference evidence="2 3" key="1">
    <citation type="journal article" date="2011" name="J. Bacteriol.">
        <title>Complete genome sequence of Mycoplasma haemofelis, a hemotropic mycoplasma.</title>
        <authorList>
            <person name="Barker E.N."/>
            <person name="Helps C.R."/>
            <person name="Peters I.R."/>
            <person name="Darby A.C."/>
            <person name="Radford A.D."/>
            <person name="Tasker S."/>
        </authorList>
    </citation>
    <scope>NUCLEOTIDE SEQUENCE [LARGE SCALE GENOMIC DNA]</scope>
    <source>
        <strain evidence="2 3">Langford 1</strain>
    </source>
</reference>
<dbReference type="Gene3D" id="3.90.1300.10">
    <property type="entry name" value="Amidase signature (AS) domain"/>
    <property type="match status" value="1"/>
</dbReference>
<dbReference type="InterPro" id="IPR036928">
    <property type="entry name" value="AS_sf"/>
</dbReference>
<feature type="domain" description="Amidase" evidence="1">
    <location>
        <begin position="61"/>
        <end position="466"/>
    </location>
</feature>
<evidence type="ECO:0000259" key="1">
    <source>
        <dbReference type="Pfam" id="PF01425"/>
    </source>
</evidence>
<proteinExistence type="predicted"/>
<dbReference type="Pfam" id="PF01425">
    <property type="entry name" value="Amidase"/>
    <property type="match status" value="1"/>
</dbReference>
<dbReference type="KEGG" id="mha:HF1_14880"/>
<dbReference type="InterPro" id="IPR000120">
    <property type="entry name" value="Amidase"/>
</dbReference>
<accession>E8ZK25</accession>
<dbReference type="InterPro" id="IPR023631">
    <property type="entry name" value="Amidase_dom"/>
</dbReference>
<dbReference type="EMBL" id="FR773153">
    <property type="protein sequence ID" value="CBY93496.1"/>
    <property type="molecule type" value="Genomic_DNA"/>
</dbReference>